<dbReference type="Proteomes" id="UP000199663">
    <property type="component" value="Unassembled WGS sequence"/>
</dbReference>
<evidence type="ECO:0000313" key="2">
    <source>
        <dbReference type="Proteomes" id="UP000199663"/>
    </source>
</evidence>
<protein>
    <recommendedName>
        <fullName evidence="3">Carboxypeptidase regulatory-like domain-containing protein</fullName>
    </recommendedName>
</protein>
<name>A0A1H3PK65_9BACT</name>
<accession>A0A1H3PK65</accession>
<evidence type="ECO:0000313" key="1">
    <source>
        <dbReference type="EMBL" id="SDZ01582.1"/>
    </source>
</evidence>
<reference evidence="1 2" key="1">
    <citation type="submission" date="2016-10" db="EMBL/GenBank/DDBJ databases">
        <authorList>
            <person name="Varghese N."/>
            <person name="Submissions S."/>
        </authorList>
    </citation>
    <scope>NUCLEOTIDE SEQUENCE [LARGE SCALE GENOMIC DNA]</scope>
    <source>
        <strain evidence="1 2">DSM 17997</strain>
    </source>
</reference>
<proteinExistence type="predicted"/>
<organism evidence="1 2">
    <name type="scientific">Rhodonellum ikkaensis</name>
    <dbReference type="NCBI Taxonomy" id="336829"/>
    <lineage>
        <taxon>Bacteria</taxon>
        <taxon>Pseudomonadati</taxon>
        <taxon>Bacteroidota</taxon>
        <taxon>Cytophagia</taxon>
        <taxon>Cytophagales</taxon>
        <taxon>Cytophagaceae</taxon>
        <taxon>Rhodonellum</taxon>
    </lineage>
</organism>
<keyword evidence="2" id="KW-1185">Reference proteome</keyword>
<evidence type="ECO:0008006" key="3">
    <source>
        <dbReference type="Google" id="ProtNLM"/>
    </source>
</evidence>
<comment type="caution">
    <text evidence="1">The sequence shown here is derived from an EMBL/GenBank/DDBJ whole genome shotgun (WGS) entry which is preliminary data.</text>
</comment>
<gene>
    <name evidence="1" type="ORF">SAMN05444412_104317</name>
</gene>
<dbReference type="RefSeq" id="WP_019597886.1">
    <property type="nucleotide sequence ID" value="NZ_FNQC01000004.1"/>
</dbReference>
<dbReference type="EMBL" id="FNQC01000004">
    <property type="protein sequence ID" value="SDZ01582.1"/>
    <property type="molecule type" value="Genomic_DNA"/>
</dbReference>
<sequence>MKNSILIAMVAFFTMAFQCQRTYVDHSFVTMKGVLVDATGQPLADQQLIFGQTQGMDPGYGLDLTIEEVNPLRIRAIRTNQDGSFRIIHPDKTAYFVIYSRESTQFHFLGDSGTLVKKNYLYFNRGKVDTKNVFDFGIVKLIEP</sequence>